<feature type="transmembrane region" description="Helical" evidence="1">
    <location>
        <begin position="41"/>
        <end position="59"/>
    </location>
</feature>
<evidence type="ECO:0000256" key="1">
    <source>
        <dbReference type="SAM" id="Phobius"/>
    </source>
</evidence>
<organism evidence="2 3">
    <name type="scientific">Enhygromyxa salina</name>
    <dbReference type="NCBI Taxonomy" id="215803"/>
    <lineage>
        <taxon>Bacteria</taxon>
        <taxon>Pseudomonadati</taxon>
        <taxon>Myxococcota</taxon>
        <taxon>Polyangia</taxon>
        <taxon>Nannocystales</taxon>
        <taxon>Nannocystaceae</taxon>
        <taxon>Enhygromyxa</taxon>
    </lineage>
</organism>
<keyword evidence="1" id="KW-1133">Transmembrane helix</keyword>
<protein>
    <submittedName>
        <fullName evidence="2">Uncharacterized protein</fullName>
    </submittedName>
</protein>
<evidence type="ECO:0000313" key="2">
    <source>
        <dbReference type="EMBL" id="KIG16500.1"/>
    </source>
</evidence>
<keyword evidence="1" id="KW-0812">Transmembrane</keyword>
<feature type="transmembrane region" description="Helical" evidence="1">
    <location>
        <begin position="110"/>
        <end position="128"/>
    </location>
</feature>
<keyword evidence="1" id="KW-0472">Membrane</keyword>
<gene>
    <name evidence="2" type="ORF">DB30_04413</name>
</gene>
<feature type="transmembrane region" description="Helical" evidence="1">
    <location>
        <begin position="71"/>
        <end position="90"/>
    </location>
</feature>
<proteinExistence type="predicted"/>
<sequence length="138" mass="15102">MAAQTLRRGFHVAAAFNILGTLLFSRGLTNDLLGELDPGVFGIPGLLLICIWGLAYLALADSFEAAPRVALVFAIEKLFYVGNWICWLTIHGGELGEVWSRDPMTAVFYASYGLGDGAFALFFIYVWTRRPPAGDGRI</sequence>
<comment type="caution">
    <text evidence="2">The sequence shown here is derived from an EMBL/GenBank/DDBJ whole genome shotgun (WGS) entry which is preliminary data.</text>
</comment>
<feature type="transmembrane region" description="Helical" evidence="1">
    <location>
        <begin position="12"/>
        <end position="29"/>
    </location>
</feature>
<name>A0A0C2D474_9BACT</name>
<dbReference type="AlphaFoldDB" id="A0A0C2D474"/>
<reference evidence="2 3" key="1">
    <citation type="submission" date="2014-12" db="EMBL/GenBank/DDBJ databases">
        <title>Genome assembly of Enhygromyxa salina DSM 15201.</title>
        <authorList>
            <person name="Sharma G."/>
            <person name="Subramanian S."/>
        </authorList>
    </citation>
    <scope>NUCLEOTIDE SEQUENCE [LARGE SCALE GENOMIC DNA]</scope>
    <source>
        <strain evidence="2 3">DSM 15201</strain>
    </source>
</reference>
<dbReference type="EMBL" id="JMCC02000037">
    <property type="protein sequence ID" value="KIG16500.1"/>
    <property type="molecule type" value="Genomic_DNA"/>
</dbReference>
<evidence type="ECO:0000313" key="3">
    <source>
        <dbReference type="Proteomes" id="UP000031599"/>
    </source>
</evidence>
<accession>A0A0C2D474</accession>
<dbReference type="Proteomes" id="UP000031599">
    <property type="component" value="Unassembled WGS sequence"/>
</dbReference>
<dbReference type="RefSeq" id="WP_052549597.1">
    <property type="nucleotide sequence ID" value="NZ_JMCC02000037.1"/>
</dbReference>